<evidence type="ECO:0000313" key="2">
    <source>
        <dbReference type="Proteomes" id="UP000027471"/>
    </source>
</evidence>
<dbReference type="EMBL" id="AUNB01000050">
    <property type="protein sequence ID" value="KEO56586.1"/>
    <property type="molecule type" value="Genomic_DNA"/>
</dbReference>
<name>A0A074JG47_9RHOB</name>
<reference evidence="1 2" key="1">
    <citation type="journal article" date="2015" name="Antonie Van Leeuwenhoek">
        <title>Thioclava indica sp. nov., isolated from surface seawater of the Indian Ocean.</title>
        <authorList>
            <person name="Liu Y."/>
            <person name="Lai Q."/>
            <person name="Du J."/>
            <person name="Xu H."/>
            <person name="Jiang L."/>
            <person name="Shao Z."/>
        </authorList>
    </citation>
    <scope>NUCLEOTIDE SEQUENCE [LARGE SCALE GENOMIC DNA]</scope>
    <source>
        <strain evidence="1 2">DT23-4</strain>
    </source>
</reference>
<dbReference type="Proteomes" id="UP000027471">
    <property type="component" value="Unassembled WGS sequence"/>
</dbReference>
<dbReference type="STRING" id="1353528.DT23_17765"/>
<sequence length="57" mass="6152">MIRLLADILCQIIGLGSRGYGVSICALLAAKPALMSQAILRGLLWPQNARWRVSSDA</sequence>
<dbReference type="AlphaFoldDB" id="A0A074JG47"/>
<proteinExistence type="predicted"/>
<accession>A0A074JG47</accession>
<keyword evidence="2" id="KW-1185">Reference proteome</keyword>
<organism evidence="1 2">
    <name type="scientific">Thioclava indica</name>
    <dbReference type="NCBI Taxonomy" id="1353528"/>
    <lineage>
        <taxon>Bacteria</taxon>
        <taxon>Pseudomonadati</taxon>
        <taxon>Pseudomonadota</taxon>
        <taxon>Alphaproteobacteria</taxon>
        <taxon>Rhodobacterales</taxon>
        <taxon>Paracoccaceae</taxon>
        <taxon>Thioclava</taxon>
    </lineage>
</organism>
<gene>
    <name evidence="1" type="ORF">DT23_17765</name>
</gene>
<evidence type="ECO:0000313" key="1">
    <source>
        <dbReference type="EMBL" id="KEO56586.1"/>
    </source>
</evidence>
<comment type="caution">
    <text evidence="1">The sequence shown here is derived from an EMBL/GenBank/DDBJ whole genome shotgun (WGS) entry which is preliminary data.</text>
</comment>
<protein>
    <submittedName>
        <fullName evidence="1">Uncharacterized protein</fullName>
    </submittedName>
</protein>